<sequence length="57" mass="6656">MPYYYVAAQKTELELSIHGTISPHHVSIALFYALKSKVFSLYKNQCVSIILQYDEFR</sequence>
<gene>
    <name evidence="1" type="ORF">PCIT_b0280</name>
</gene>
<organism evidence="1 2">
    <name type="scientific">Pseudoalteromonas citrea</name>
    <dbReference type="NCBI Taxonomy" id="43655"/>
    <lineage>
        <taxon>Bacteria</taxon>
        <taxon>Pseudomonadati</taxon>
        <taxon>Pseudomonadota</taxon>
        <taxon>Gammaproteobacteria</taxon>
        <taxon>Alteromonadales</taxon>
        <taxon>Pseudoalteromonadaceae</taxon>
        <taxon>Pseudoalteromonas</taxon>
    </lineage>
</organism>
<evidence type="ECO:0000313" key="1">
    <source>
        <dbReference type="EMBL" id="KAF7764316.1"/>
    </source>
</evidence>
<dbReference type="Proteomes" id="UP000016487">
    <property type="component" value="Unassembled WGS sequence"/>
</dbReference>
<evidence type="ECO:0000313" key="2">
    <source>
        <dbReference type="Proteomes" id="UP000016487"/>
    </source>
</evidence>
<dbReference type="AlphaFoldDB" id="A0AAD4AE69"/>
<reference evidence="1" key="1">
    <citation type="journal article" date="2012" name="J. Bacteriol.">
        <title>Genome sequences of type strains of seven species of the marine bacterium Pseudoalteromonas.</title>
        <authorList>
            <person name="Xie B.B."/>
            <person name="Shu Y.L."/>
            <person name="Qin Q.L."/>
            <person name="Rong J.C."/>
            <person name="Zhang X.Y."/>
            <person name="Chen X.L."/>
            <person name="Shi M."/>
            <person name="He H.L."/>
            <person name="Zhou B.C."/>
            <person name="Zhang Y.Z."/>
        </authorList>
    </citation>
    <scope>NUCLEOTIDE SEQUENCE</scope>
    <source>
        <strain evidence="1">DSM 8771</strain>
    </source>
</reference>
<protein>
    <submittedName>
        <fullName evidence="1">Uncharacterized protein</fullName>
    </submittedName>
</protein>
<name>A0AAD4AE69_9GAMM</name>
<proteinExistence type="predicted"/>
<comment type="caution">
    <text evidence="1">The sequence shown here is derived from an EMBL/GenBank/DDBJ whole genome shotgun (WGS) entry which is preliminary data.</text>
</comment>
<dbReference type="EMBL" id="AHBZ03000027">
    <property type="protein sequence ID" value="KAF7764316.1"/>
    <property type="molecule type" value="Genomic_DNA"/>
</dbReference>
<accession>A0AAD4AE69</accession>
<reference evidence="1" key="2">
    <citation type="submission" date="2015-03" db="EMBL/GenBank/DDBJ databases">
        <title>Genome sequence of Pseudoalteromonas citrea.</title>
        <authorList>
            <person name="Xie B.-B."/>
            <person name="Rong J.-C."/>
            <person name="Qin Q.-L."/>
            <person name="Zhang Y.-Z."/>
        </authorList>
    </citation>
    <scope>NUCLEOTIDE SEQUENCE</scope>
    <source>
        <strain evidence="1">DSM 8771</strain>
    </source>
</reference>